<proteinExistence type="predicted"/>
<dbReference type="PRINTS" id="PR00455">
    <property type="entry name" value="HTHTETR"/>
</dbReference>
<sequence length="237" mass="25957">MRSARRSVPDTPAAGTVGHPSCWEARSANRVVELGRDQILERSRRIVDAAYELLESAGLEGLTIRAVLNRTGLARRAFYERFAGKDDLLLAVFEQTLSMASRHFAEQVEHLDDPMERLHRIVTSIVLGNGTLAAGAGGRRGAAMSREHLRLAEARPDDLQHAIGPLLELLVQQLSAGMQAGVVRQAEPQRLAALVYNLVSTTVHTELLAQESGQSDQAHRAQLAADIWEFCRRAIAA</sequence>
<dbReference type="Pfam" id="PF00440">
    <property type="entry name" value="TetR_N"/>
    <property type="match status" value="1"/>
</dbReference>
<evidence type="ECO:0000256" key="4">
    <source>
        <dbReference type="PROSITE-ProRule" id="PRU00335"/>
    </source>
</evidence>
<keyword evidence="2 4" id="KW-0238">DNA-binding</keyword>
<dbReference type="InterPro" id="IPR009057">
    <property type="entry name" value="Homeodomain-like_sf"/>
</dbReference>
<name>A0A6M2BMN0_9GAMM</name>
<feature type="domain" description="HTH tetR-type" evidence="6">
    <location>
        <begin position="40"/>
        <end position="100"/>
    </location>
</feature>
<dbReference type="InterPro" id="IPR001647">
    <property type="entry name" value="HTH_TetR"/>
</dbReference>
<keyword evidence="1" id="KW-0805">Transcription regulation</keyword>
<evidence type="ECO:0000256" key="2">
    <source>
        <dbReference type="ARBA" id="ARBA00023125"/>
    </source>
</evidence>
<gene>
    <name evidence="7" type="ORF">G7Y85_03990</name>
</gene>
<dbReference type="InterPro" id="IPR023772">
    <property type="entry name" value="DNA-bd_HTH_TetR-type_CS"/>
</dbReference>
<accession>A0A6M2BMN0</accession>
<organism evidence="7 8">
    <name type="scientific">Solimonas terrae</name>
    <dbReference type="NCBI Taxonomy" id="1396819"/>
    <lineage>
        <taxon>Bacteria</taxon>
        <taxon>Pseudomonadati</taxon>
        <taxon>Pseudomonadota</taxon>
        <taxon>Gammaproteobacteria</taxon>
        <taxon>Nevskiales</taxon>
        <taxon>Nevskiaceae</taxon>
        <taxon>Solimonas</taxon>
    </lineage>
</organism>
<feature type="DNA-binding region" description="H-T-H motif" evidence="4">
    <location>
        <begin position="63"/>
        <end position="82"/>
    </location>
</feature>
<evidence type="ECO:0000313" key="8">
    <source>
        <dbReference type="Proteomes" id="UP000472676"/>
    </source>
</evidence>
<dbReference type="PANTHER" id="PTHR30055">
    <property type="entry name" value="HTH-TYPE TRANSCRIPTIONAL REGULATOR RUTR"/>
    <property type="match status" value="1"/>
</dbReference>
<keyword evidence="3" id="KW-0804">Transcription</keyword>
<evidence type="ECO:0000256" key="3">
    <source>
        <dbReference type="ARBA" id="ARBA00023163"/>
    </source>
</evidence>
<dbReference type="GO" id="GO:0000976">
    <property type="term" value="F:transcription cis-regulatory region binding"/>
    <property type="evidence" value="ECO:0007669"/>
    <property type="project" value="TreeGrafter"/>
</dbReference>
<evidence type="ECO:0000313" key="7">
    <source>
        <dbReference type="EMBL" id="NGY03912.1"/>
    </source>
</evidence>
<protein>
    <submittedName>
        <fullName evidence="7">TetR/AcrR family transcriptional regulator</fullName>
    </submittedName>
</protein>
<dbReference type="InterPro" id="IPR050109">
    <property type="entry name" value="HTH-type_TetR-like_transc_reg"/>
</dbReference>
<dbReference type="PROSITE" id="PS01081">
    <property type="entry name" value="HTH_TETR_1"/>
    <property type="match status" value="1"/>
</dbReference>
<dbReference type="AlphaFoldDB" id="A0A6M2BMN0"/>
<dbReference type="EMBL" id="JAAMOW010000002">
    <property type="protein sequence ID" value="NGY03912.1"/>
    <property type="molecule type" value="Genomic_DNA"/>
</dbReference>
<feature type="region of interest" description="Disordered" evidence="5">
    <location>
        <begin position="1"/>
        <end position="20"/>
    </location>
</feature>
<dbReference type="GO" id="GO:0003700">
    <property type="term" value="F:DNA-binding transcription factor activity"/>
    <property type="evidence" value="ECO:0007669"/>
    <property type="project" value="TreeGrafter"/>
</dbReference>
<comment type="caution">
    <text evidence="7">The sequence shown here is derived from an EMBL/GenBank/DDBJ whole genome shotgun (WGS) entry which is preliminary data.</text>
</comment>
<reference evidence="7 8" key="1">
    <citation type="journal article" date="2014" name="Int. J. Syst. Evol. Microbiol.">
        <title>Solimonas terrae sp. nov., isolated from soil.</title>
        <authorList>
            <person name="Kim S.J."/>
            <person name="Moon J.Y."/>
            <person name="Weon H.Y."/>
            <person name="Ahn J.H."/>
            <person name="Chen W.M."/>
            <person name="Kwon S.W."/>
        </authorList>
    </citation>
    <scope>NUCLEOTIDE SEQUENCE [LARGE SCALE GENOMIC DNA]</scope>
    <source>
        <strain evidence="7 8">KIS83-12</strain>
    </source>
</reference>
<dbReference type="InterPro" id="IPR036271">
    <property type="entry name" value="Tet_transcr_reg_TetR-rel_C_sf"/>
</dbReference>
<evidence type="ECO:0000256" key="5">
    <source>
        <dbReference type="SAM" id="MobiDB-lite"/>
    </source>
</evidence>
<dbReference type="PROSITE" id="PS50977">
    <property type="entry name" value="HTH_TETR_2"/>
    <property type="match status" value="1"/>
</dbReference>
<dbReference type="Gene3D" id="1.10.10.60">
    <property type="entry name" value="Homeodomain-like"/>
    <property type="match status" value="1"/>
</dbReference>
<dbReference type="PANTHER" id="PTHR30055:SF238">
    <property type="entry name" value="MYCOFACTOCIN BIOSYNTHESIS TRANSCRIPTIONAL REGULATOR MFTR-RELATED"/>
    <property type="match status" value="1"/>
</dbReference>
<dbReference type="RefSeq" id="WP_166252147.1">
    <property type="nucleotide sequence ID" value="NZ_JAAMOW010000002.1"/>
</dbReference>
<dbReference type="Proteomes" id="UP000472676">
    <property type="component" value="Unassembled WGS sequence"/>
</dbReference>
<dbReference type="Gene3D" id="1.10.357.10">
    <property type="entry name" value="Tetracycline Repressor, domain 2"/>
    <property type="match status" value="1"/>
</dbReference>
<evidence type="ECO:0000259" key="6">
    <source>
        <dbReference type="PROSITE" id="PS50977"/>
    </source>
</evidence>
<evidence type="ECO:0000256" key="1">
    <source>
        <dbReference type="ARBA" id="ARBA00023015"/>
    </source>
</evidence>
<keyword evidence="8" id="KW-1185">Reference proteome</keyword>
<dbReference type="SUPFAM" id="SSF48498">
    <property type="entry name" value="Tetracyclin repressor-like, C-terminal domain"/>
    <property type="match status" value="1"/>
</dbReference>
<dbReference type="SUPFAM" id="SSF46689">
    <property type="entry name" value="Homeodomain-like"/>
    <property type="match status" value="1"/>
</dbReference>